<name>A0A0B7N3I5_9FUNG</name>
<reference evidence="2 3" key="1">
    <citation type="submission" date="2014-09" db="EMBL/GenBank/DDBJ databases">
        <authorList>
            <person name="Ellenberger Sabrina"/>
        </authorList>
    </citation>
    <scope>NUCLEOTIDE SEQUENCE [LARGE SCALE GENOMIC DNA]</scope>
    <source>
        <strain evidence="2 3">CBS 412.66</strain>
    </source>
</reference>
<gene>
    <name evidence="2" type="primary">PARPA_03694.1 scaffold 9273</name>
</gene>
<sequence>MPTSEAIDARSTISAPARESLSREEDVPSFAEFKLEAFKMNSSPGIIPSPHKLREARRSLVFYLEPDPGTPIQASLQQFQENTFIQFGPNQAHNTHPHLSIIGRALIERGADFSTKWDVVDEFISVIDAEIKKQHLKPPEFTGFEILDKPTRSLVMNIRLNAGYEQLAKEIERQMGPKCSVLEPSPMNRIHLAYDILKSISKQALKRMKEKAEETIDIYDWVKTGGSWRLTVYEVMVESQVVGAQHQLAELKSWPIQPNSPEFKLSSALPVSLRIKLSFLSSWFKSSSSSSAKKVIVAQQPQNAVILRNNKSKTAGHQTL</sequence>
<accession>A0A0B7N3I5</accession>
<feature type="region of interest" description="Disordered" evidence="1">
    <location>
        <begin position="1"/>
        <end position="25"/>
    </location>
</feature>
<evidence type="ECO:0000313" key="2">
    <source>
        <dbReference type="EMBL" id="CEP10075.1"/>
    </source>
</evidence>
<evidence type="ECO:0000313" key="3">
    <source>
        <dbReference type="Proteomes" id="UP000054107"/>
    </source>
</evidence>
<evidence type="ECO:0000256" key="1">
    <source>
        <dbReference type="SAM" id="MobiDB-lite"/>
    </source>
</evidence>
<organism evidence="2 3">
    <name type="scientific">Parasitella parasitica</name>
    <dbReference type="NCBI Taxonomy" id="35722"/>
    <lineage>
        <taxon>Eukaryota</taxon>
        <taxon>Fungi</taxon>
        <taxon>Fungi incertae sedis</taxon>
        <taxon>Mucoromycota</taxon>
        <taxon>Mucoromycotina</taxon>
        <taxon>Mucoromycetes</taxon>
        <taxon>Mucorales</taxon>
        <taxon>Mucorineae</taxon>
        <taxon>Mucoraceae</taxon>
        <taxon>Parasitella</taxon>
    </lineage>
</organism>
<dbReference type="OrthoDB" id="2284077at2759"/>
<dbReference type="AlphaFoldDB" id="A0A0B7N3I5"/>
<dbReference type="Proteomes" id="UP000054107">
    <property type="component" value="Unassembled WGS sequence"/>
</dbReference>
<protein>
    <submittedName>
        <fullName evidence="2">Uncharacterized protein</fullName>
    </submittedName>
</protein>
<proteinExistence type="predicted"/>
<dbReference type="EMBL" id="LN723094">
    <property type="protein sequence ID" value="CEP10075.1"/>
    <property type="molecule type" value="Genomic_DNA"/>
</dbReference>
<keyword evidence="3" id="KW-1185">Reference proteome</keyword>